<protein>
    <submittedName>
        <fullName evidence="1">Uncharacterized protein</fullName>
    </submittedName>
</protein>
<evidence type="ECO:0000313" key="2">
    <source>
        <dbReference type="Proteomes" id="UP000596381"/>
    </source>
</evidence>
<accession>A0A7U0GBM7</accession>
<name>A0A7U0GBM7_9CAUD</name>
<dbReference type="EMBL" id="MW394391">
    <property type="protein sequence ID" value="QQV92175.1"/>
    <property type="molecule type" value="Genomic_DNA"/>
</dbReference>
<proteinExistence type="predicted"/>
<reference evidence="1 2" key="1">
    <citation type="submission" date="2020-12" db="EMBL/GenBank/DDBJ databases">
        <title>Genomic characterization of four novel bacteriophages infecting Klebsiella pneumoniae.</title>
        <authorList>
            <person name="Estrada Bonilla B."/>
            <person name="Costa A.R."/>
            <person name="van Rossum T."/>
            <person name="Hagedoorn S."/>
            <person name="Wallinga H."/>
            <person name="Xiao M."/>
            <person name="Song W."/>
            <person name="Haas P.-J."/>
            <person name="Nobrega F.L."/>
            <person name="Brouns S.J.J."/>
        </authorList>
    </citation>
    <scope>NUCLEOTIDE SEQUENCE [LARGE SCALE GENOMIC DNA]</scope>
</reference>
<evidence type="ECO:0000313" key="1">
    <source>
        <dbReference type="EMBL" id="QQV92175.1"/>
    </source>
</evidence>
<keyword evidence="2" id="KW-1185">Reference proteome</keyword>
<sequence>MFAFFKRPTGDKVIRAALHLINKGEKYAVTTENIQKLYLAVSELRDRHENDVVFREQYVELYRTLKELQDVIVKINDDLAESRSVEENYNLKRSIEKYSLDEWLIDSEKRRADYYAFIDNFIPLVVENIVLLEQIKKEVSKSQYQGMLLSLYSVHCDMLSLAEAHLRYYSQR</sequence>
<organism evidence="1 2">
    <name type="scientific">Klebsiella phage vB_KpM_FBKp24</name>
    <dbReference type="NCBI Taxonomy" id="2801834"/>
    <lineage>
        <taxon>Viruses</taxon>
        <taxon>Duplodnaviria</taxon>
        <taxon>Heunggongvirae</taxon>
        <taxon>Uroviricota</taxon>
        <taxon>Caudoviricetes</taxon>
        <taxon>Chimalliviridae</taxon>
        <taxon>Maaswegvirus</taxon>
        <taxon>Maaswegvirus Kp24</taxon>
    </lineage>
</organism>
<gene>
    <name evidence="1" type="ORF">vBKpMFBKp24_336</name>
</gene>
<dbReference type="Proteomes" id="UP000596381">
    <property type="component" value="Segment"/>
</dbReference>